<comment type="caution">
    <text evidence="3">The sequence shown here is derived from an EMBL/GenBank/DDBJ whole genome shotgun (WGS) entry which is preliminary data.</text>
</comment>
<protein>
    <submittedName>
        <fullName evidence="3">Uncharacterized protein</fullName>
    </submittedName>
</protein>
<feature type="region of interest" description="Disordered" evidence="1">
    <location>
        <begin position="227"/>
        <end position="315"/>
    </location>
</feature>
<proteinExistence type="predicted"/>
<dbReference type="EMBL" id="JHEH01000004">
    <property type="protein sequence ID" value="KEP70966.1"/>
    <property type="molecule type" value="Genomic_DNA"/>
</dbReference>
<evidence type="ECO:0000313" key="3">
    <source>
        <dbReference type="EMBL" id="KEP70966.1"/>
    </source>
</evidence>
<dbReference type="AlphaFoldDB" id="A0A074TGX4"/>
<feature type="compositionally biased region" description="Pro residues" evidence="1">
    <location>
        <begin position="305"/>
        <end position="315"/>
    </location>
</feature>
<keyword evidence="2" id="KW-0732">Signal</keyword>
<accession>A0A074TGX4</accession>
<sequence>MLRYLVLIAVLMPVPALAELVSCETSIRGTQYAFRYDPDNAALKESRSLREKMFGGKGDVTCPALVTLRALTPELDDAGRAPFCLQWDTKDKTYLGYDQGPRDALGLCKEPSKSFCQRIEGTAEAAKGLGDKAGDLASGAAGAVIGDKLGNKIVHDTSSNLRDKLLKAGFGMLTAASPPALMATAVIVGGTVYVCSDAGAEGAAAEAAPEPKLEHGAEISDGAELLGSKLPKNHLPSGVSGAPVGSVVETPLKPEAGDQKAADPEGTVPADPQSPAKAQDPPVGPSSAQPDQSAAPAQGSDPAPSAAPDPTTPAQ</sequence>
<dbReference type="OrthoDB" id="7689671at2"/>
<dbReference type="eggNOG" id="ENOG5032QZK">
    <property type="taxonomic scope" value="Bacteria"/>
</dbReference>
<feature type="compositionally biased region" description="Low complexity" evidence="1">
    <location>
        <begin position="285"/>
        <end position="304"/>
    </location>
</feature>
<feature type="chain" id="PRO_5001699896" evidence="2">
    <location>
        <begin position="19"/>
        <end position="315"/>
    </location>
</feature>
<evidence type="ECO:0000256" key="2">
    <source>
        <dbReference type="SAM" id="SignalP"/>
    </source>
</evidence>
<name>A0A074TGX4_9RHOB</name>
<reference evidence="3 4" key="1">
    <citation type="submission" date="2014-03" db="EMBL/GenBank/DDBJ databases">
        <title>The draft genome sequence of Thioclava dalianensis DLFJ1-1.</title>
        <authorList>
            <person name="Lai Q."/>
            <person name="Shao Z."/>
        </authorList>
    </citation>
    <scope>NUCLEOTIDE SEQUENCE [LARGE SCALE GENOMIC DNA]</scope>
    <source>
        <strain evidence="3 4">DLFJ1-1</strain>
    </source>
</reference>
<organism evidence="3 4">
    <name type="scientific">Thioclava dalianensis</name>
    <dbReference type="NCBI Taxonomy" id="1185766"/>
    <lineage>
        <taxon>Bacteria</taxon>
        <taxon>Pseudomonadati</taxon>
        <taxon>Pseudomonadota</taxon>
        <taxon>Alphaproteobacteria</taxon>
        <taxon>Rhodobacterales</taxon>
        <taxon>Paracoccaceae</taxon>
        <taxon>Thioclava</taxon>
    </lineage>
</organism>
<keyword evidence="4" id="KW-1185">Reference proteome</keyword>
<gene>
    <name evidence="3" type="ORF">DL1_13790</name>
</gene>
<feature type="compositionally biased region" description="Low complexity" evidence="1">
    <location>
        <begin position="236"/>
        <end position="248"/>
    </location>
</feature>
<feature type="signal peptide" evidence="2">
    <location>
        <begin position="1"/>
        <end position="18"/>
    </location>
</feature>
<dbReference type="Proteomes" id="UP000027725">
    <property type="component" value="Unassembled WGS sequence"/>
</dbReference>
<dbReference type="RefSeq" id="WP_038063370.1">
    <property type="nucleotide sequence ID" value="NZ_FOVB01000002.1"/>
</dbReference>
<evidence type="ECO:0000256" key="1">
    <source>
        <dbReference type="SAM" id="MobiDB-lite"/>
    </source>
</evidence>
<evidence type="ECO:0000313" key="4">
    <source>
        <dbReference type="Proteomes" id="UP000027725"/>
    </source>
</evidence>